<reference evidence="2" key="1">
    <citation type="submission" date="2022-11" db="UniProtKB">
        <authorList>
            <consortium name="WormBaseParasite"/>
        </authorList>
    </citation>
    <scope>IDENTIFICATION</scope>
</reference>
<accession>A0AC35G553</accession>
<dbReference type="Proteomes" id="UP000887580">
    <property type="component" value="Unplaced"/>
</dbReference>
<protein>
    <submittedName>
        <fullName evidence="2">Phospholipid/glycerol acyltransferase domain-containing protein</fullName>
    </submittedName>
</protein>
<proteinExistence type="predicted"/>
<name>A0AC35G553_9BILA</name>
<evidence type="ECO:0000313" key="1">
    <source>
        <dbReference type="Proteomes" id="UP000887580"/>
    </source>
</evidence>
<evidence type="ECO:0000313" key="2">
    <source>
        <dbReference type="WBParaSite" id="PS1159_v2.g23835.t1"/>
    </source>
</evidence>
<sequence>MIAAENHRPPQPHHHHPVQMAKQMSRSTTANDEEESLFSPALDFRKLMAYVGTFYWLIMTFFIVPAACVSTCILLLPIMIFSMKYFNKLEHMLCSMVNEHWTASGQYTGLTIEEYGDDITTIADKRALFLANHLGLVDHYCLMTAFQNKPTVAGKYMWVIYNIWKSTPLGVMWTAHGNFFINGGASKRAGVLQQFREHLINNYWKFDYGWVVMYPEGSRLFLIKNSEKAFAEKSGIKPFTNCAHPRIGAAHAVLSVCGPSEKSSTKARVGSGAPMEYIIDCTLGYPNGNVPKLGEAMFGEWINSNVAIHYSIHKVQPEWANEEELKKFMYKQYEKKDKLLEDYYRTGKFPGKPRPITYSIFRNVLVEIFWITLFYAHYSIWIRPFGLYLSSFF</sequence>
<dbReference type="WBParaSite" id="PS1159_v2.g23835.t1">
    <property type="protein sequence ID" value="PS1159_v2.g23835.t1"/>
    <property type="gene ID" value="PS1159_v2.g23835"/>
</dbReference>
<organism evidence="1 2">
    <name type="scientific">Panagrolaimus sp. PS1159</name>
    <dbReference type="NCBI Taxonomy" id="55785"/>
    <lineage>
        <taxon>Eukaryota</taxon>
        <taxon>Metazoa</taxon>
        <taxon>Ecdysozoa</taxon>
        <taxon>Nematoda</taxon>
        <taxon>Chromadorea</taxon>
        <taxon>Rhabditida</taxon>
        <taxon>Tylenchina</taxon>
        <taxon>Panagrolaimomorpha</taxon>
        <taxon>Panagrolaimoidea</taxon>
        <taxon>Panagrolaimidae</taxon>
        <taxon>Panagrolaimus</taxon>
    </lineage>
</organism>